<comment type="similarity">
    <text evidence="1">Belongs to the type-I restriction system S methylase family.</text>
</comment>
<keyword evidence="5" id="KW-0255">Endonuclease</keyword>
<dbReference type="Pfam" id="PF01420">
    <property type="entry name" value="Methylase_S"/>
    <property type="match status" value="2"/>
</dbReference>
<keyword evidence="6" id="KW-1185">Reference proteome</keyword>
<dbReference type="InterPro" id="IPR044946">
    <property type="entry name" value="Restrct_endonuc_typeI_TRD_sf"/>
</dbReference>
<dbReference type="PANTHER" id="PTHR30408">
    <property type="entry name" value="TYPE-1 RESTRICTION ENZYME ECOKI SPECIFICITY PROTEIN"/>
    <property type="match status" value="1"/>
</dbReference>
<name>A0ABT3HYH3_9FLAO</name>
<evidence type="ECO:0000259" key="4">
    <source>
        <dbReference type="Pfam" id="PF01420"/>
    </source>
</evidence>
<keyword evidence="5" id="KW-0540">Nuclease</keyword>
<dbReference type="EC" id="3.1.21.-" evidence="5"/>
<dbReference type="EMBL" id="JAPDHW010000006">
    <property type="protein sequence ID" value="MCW3168816.1"/>
    <property type="molecule type" value="Genomic_DNA"/>
</dbReference>
<evidence type="ECO:0000256" key="3">
    <source>
        <dbReference type="ARBA" id="ARBA00023125"/>
    </source>
</evidence>
<dbReference type="PANTHER" id="PTHR30408:SF12">
    <property type="entry name" value="TYPE I RESTRICTION ENZYME MJAVIII SPECIFICITY SUBUNIT"/>
    <property type="match status" value="1"/>
</dbReference>
<sequence>MREDWIECKFDDVFFTTSGGTPSRRNENYYIGNIPWIKSGELKSNVITEAEEFISEEAVKNSSAKVFPAGTILLALYGATIGKIAILGIPAATNQAICGIFETPFVFSKYAYYYLVNKKSYLIKQGIGGAQPNISQTILKNLDFSLPPLPEQRAIVKKLESLFSSLDAGVADLKKAQQQLKIYRQAVLKKAFEESDGFCRIGEYFSFLGGGTPSKQNKDYWNGNINWASIKDIKGDILNNTIDYITEDGLQNSSSNLAEKDEVILATRINPGKTIISNIRTAINQDLKVIKPLQKCDHKYVHYLFKSIEHKCLKVSSGTTVLGISLPNLKEIEIPFEEDINKQAQIVKHIESRLSVCDSIEQNIKESLEKAEALRQSILKKAFAGNLLTAQELAECKQAADYEPASVLLERIKAKQNKATAKPSKKKVAQPLVVAITETSVAKISADIHAGLIAKVIKIHEENPASIDNLSHIKCEKIAHLVEYHLQIPLGRQPVKDAAGPDDYPHLKKIEHRAKMANYFAIQKKEIGYSYSSAKNSDKAIEKFQSTLSDEKNRQLDNLIALFLKFDLEVSEIIATTYAGWNNLILSGNANPSDEEIVYESRENWSERKLKITRERFFKAIEWMRKNEIVPTGYGAVVPFPKKKN</sequence>
<evidence type="ECO:0000256" key="2">
    <source>
        <dbReference type="ARBA" id="ARBA00022747"/>
    </source>
</evidence>
<evidence type="ECO:0000256" key="1">
    <source>
        <dbReference type="ARBA" id="ARBA00010923"/>
    </source>
</evidence>
<feature type="domain" description="Type I restriction modification DNA specificity" evidence="4">
    <location>
        <begin position="200"/>
        <end position="370"/>
    </location>
</feature>
<dbReference type="GO" id="GO:0004519">
    <property type="term" value="F:endonuclease activity"/>
    <property type="evidence" value="ECO:0007669"/>
    <property type="project" value="UniProtKB-KW"/>
</dbReference>
<accession>A0ABT3HYH3</accession>
<organism evidence="5 6">
    <name type="scientific">Chryseobacterium kimseyorum</name>
    <dbReference type="NCBI Taxonomy" id="2984028"/>
    <lineage>
        <taxon>Bacteria</taxon>
        <taxon>Pseudomonadati</taxon>
        <taxon>Bacteroidota</taxon>
        <taxon>Flavobacteriia</taxon>
        <taxon>Flavobacteriales</taxon>
        <taxon>Weeksellaceae</taxon>
        <taxon>Chryseobacterium group</taxon>
        <taxon>Chryseobacterium</taxon>
    </lineage>
</organism>
<protein>
    <submittedName>
        <fullName evidence="5">Restriction endonuclease subunit S</fullName>
        <ecNumber evidence="5">3.1.21.-</ecNumber>
    </submittedName>
</protein>
<feature type="domain" description="Type I restriction modification DNA specificity" evidence="4">
    <location>
        <begin position="3"/>
        <end position="164"/>
    </location>
</feature>
<dbReference type="Proteomes" id="UP001163731">
    <property type="component" value="Unassembled WGS sequence"/>
</dbReference>
<dbReference type="GO" id="GO:0016787">
    <property type="term" value="F:hydrolase activity"/>
    <property type="evidence" value="ECO:0007669"/>
    <property type="project" value="UniProtKB-KW"/>
</dbReference>
<dbReference type="CDD" id="cd17515">
    <property type="entry name" value="RMtype1_S_MjaORF132P_Sau1132ORF3780P-TRD1-CR1_like"/>
    <property type="match status" value="1"/>
</dbReference>
<reference evidence="5" key="1">
    <citation type="submission" date="2022-10" db="EMBL/GenBank/DDBJ databases">
        <title>Chryseobacterium babae sp. nov. isolated from the gut of the beetle Oryctes rhinoceros, and Chryseobacterium kimseyorum sp. nov., isolated from a stick insect rearing cage.</title>
        <authorList>
            <person name="Shelomi M."/>
            <person name="Han C.-J."/>
            <person name="Chen W.-M."/>
            <person name="Chen H.-K."/>
            <person name="Liaw S.-J."/>
            <person name="Muhle E."/>
            <person name="Clermont D."/>
        </authorList>
    </citation>
    <scope>NUCLEOTIDE SEQUENCE</scope>
    <source>
        <strain evidence="5">09-1422</strain>
    </source>
</reference>
<evidence type="ECO:0000313" key="6">
    <source>
        <dbReference type="Proteomes" id="UP001163731"/>
    </source>
</evidence>
<keyword evidence="5" id="KW-0378">Hydrolase</keyword>
<keyword evidence="3" id="KW-0238">DNA-binding</keyword>
<keyword evidence="2" id="KW-0680">Restriction system</keyword>
<dbReference type="InterPro" id="IPR000055">
    <property type="entry name" value="Restrct_endonuc_typeI_TRD"/>
</dbReference>
<dbReference type="Gene3D" id="3.90.220.20">
    <property type="entry name" value="DNA methylase specificity domains"/>
    <property type="match status" value="2"/>
</dbReference>
<dbReference type="SUPFAM" id="SSF116734">
    <property type="entry name" value="DNA methylase specificity domain"/>
    <property type="match status" value="2"/>
</dbReference>
<gene>
    <name evidence="5" type="ORF">OMO38_09810</name>
</gene>
<comment type="caution">
    <text evidence="5">The sequence shown here is derived from an EMBL/GenBank/DDBJ whole genome shotgun (WGS) entry which is preliminary data.</text>
</comment>
<dbReference type="InterPro" id="IPR052021">
    <property type="entry name" value="Type-I_RS_S_subunit"/>
</dbReference>
<proteinExistence type="inferred from homology"/>
<evidence type="ECO:0000313" key="5">
    <source>
        <dbReference type="EMBL" id="MCW3168816.1"/>
    </source>
</evidence>
<dbReference type="RefSeq" id="WP_264750005.1">
    <property type="nucleotide sequence ID" value="NZ_JAPDHW010000006.1"/>
</dbReference>